<keyword evidence="2" id="KW-1133">Transmembrane helix</keyword>
<accession>A0A1I7U7R4</accession>
<evidence type="ECO:0000256" key="1">
    <source>
        <dbReference type="SAM" id="MobiDB-lite"/>
    </source>
</evidence>
<feature type="transmembrane region" description="Helical" evidence="2">
    <location>
        <begin position="144"/>
        <end position="164"/>
    </location>
</feature>
<dbReference type="Proteomes" id="UP000095282">
    <property type="component" value="Unplaced"/>
</dbReference>
<evidence type="ECO:0000313" key="3">
    <source>
        <dbReference type="Proteomes" id="UP000095282"/>
    </source>
</evidence>
<feature type="region of interest" description="Disordered" evidence="1">
    <location>
        <begin position="202"/>
        <end position="225"/>
    </location>
</feature>
<name>A0A1I7U7R4_9PELO</name>
<reference evidence="4" key="1">
    <citation type="submission" date="2016-11" db="UniProtKB">
        <authorList>
            <consortium name="WormBaseParasite"/>
        </authorList>
    </citation>
    <scope>IDENTIFICATION</scope>
</reference>
<dbReference type="AlphaFoldDB" id="A0A1I7U7R4"/>
<feature type="transmembrane region" description="Helical" evidence="2">
    <location>
        <begin position="31"/>
        <end position="50"/>
    </location>
</feature>
<dbReference type="eggNOG" id="ENOG502TK79">
    <property type="taxonomic scope" value="Eukaryota"/>
</dbReference>
<evidence type="ECO:0000313" key="4">
    <source>
        <dbReference type="WBParaSite" id="Csp11.Scaffold629.g15704.t1"/>
    </source>
</evidence>
<feature type="compositionally biased region" description="Basic and acidic residues" evidence="1">
    <location>
        <begin position="202"/>
        <end position="216"/>
    </location>
</feature>
<organism evidence="3 4">
    <name type="scientific">Caenorhabditis tropicalis</name>
    <dbReference type="NCBI Taxonomy" id="1561998"/>
    <lineage>
        <taxon>Eukaryota</taxon>
        <taxon>Metazoa</taxon>
        <taxon>Ecdysozoa</taxon>
        <taxon>Nematoda</taxon>
        <taxon>Chromadorea</taxon>
        <taxon>Rhabditida</taxon>
        <taxon>Rhabditina</taxon>
        <taxon>Rhabditomorpha</taxon>
        <taxon>Rhabditoidea</taxon>
        <taxon>Rhabditidae</taxon>
        <taxon>Peloderinae</taxon>
        <taxon>Caenorhabditis</taxon>
    </lineage>
</organism>
<evidence type="ECO:0000256" key="2">
    <source>
        <dbReference type="SAM" id="Phobius"/>
    </source>
</evidence>
<dbReference type="WBParaSite" id="Csp11.Scaffold629.g15704.t1">
    <property type="protein sequence ID" value="Csp11.Scaffold629.g15704.t1"/>
    <property type="gene ID" value="Csp11.Scaffold629.g15704"/>
</dbReference>
<proteinExistence type="predicted"/>
<keyword evidence="3" id="KW-1185">Reference proteome</keyword>
<keyword evidence="2" id="KW-0812">Transmembrane</keyword>
<keyword evidence="2" id="KW-0472">Membrane</keyword>
<feature type="transmembrane region" description="Helical" evidence="2">
    <location>
        <begin position="117"/>
        <end position="138"/>
    </location>
</feature>
<protein>
    <submittedName>
        <fullName evidence="4">7TM_GPCR_Srx domain-containing protein</fullName>
    </submittedName>
</protein>
<feature type="transmembrane region" description="Helical" evidence="2">
    <location>
        <begin position="75"/>
        <end position="96"/>
    </location>
</feature>
<sequence>MKKYQGIPQPFPPVLLRIAAGKKKHIKPFTVFPMIGDILLLSAFAAVFFIDGNFQQGCCGNEMIISPNRHPVSPLVIGFSMGTKALLFATSLFLHQRIVRDGTLRSLHIAYLFGDTTLLRSFMGIFDLILVVFGFIDLGSPEYLSFYFILGAAVLEFTYSYLCLMVNRLIIKMLQETIARAEIITEIETRKLEVAYLKKKESEKAKSDSDVEKTGGDIDMSIFDY</sequence>